<reference evidence="1" key="1">
    <citation type="submission" date="2019-12" db="EMBL/GenBank/DDBJ databases">
        <title>An insight into the sialome of adult female Ixodes ricinus ticks feeding for 6 days.</title>
        <authorList>
            <person name="Perner J."/>
            <person name="Ribeiro J.M.C."/>
        </authorList>
    </citation>
    <scope>NUCLEOTIDE SEQUENCE</scope>
    <source>
        <strain evidence="1">Semi-engorged</strain>
        <tissue evidence="1">Salivary glands</tissue>
    </source>
</reference>
<protein>
    <submittedName>
        <fullName evidence="1">Putative secreted protein</fullName>
    </submittedName>
</protein>
<organism evidence="1">
    <name type="scientific">Ixodes ricinus</name>
    <name type="common">Common tick</name>
    <name type="synonym">Acarus ricinus</name>
    <dbReference type="NCBI Taxonomy" id="34613"/>
    <lineage>
        <taxon>Eukaryota</taxon>
        <taxon>Metazoa</taxon>
        <taxon>Ecdysozoa</taxon>
        <taxon>Arthropoda</taxon>
        <taxon>Chelicerata</taxon>
        <taxon>Arachnida</taxon>
        <taxon>Acari</taxon>
        <taxon>Parasitiformes</taxon>
        <taxon>Ixodida</taxon>
        <taxon>Ixodoidea</taxon>
        <taxon>Ixodidae</taxon>
        <taxon>Ixodinae</taxon>
        <taxon>Ixodes</taxon>
    </lineage>
</organism>
<accession>A0A6B0UPF5</accession>
<name>A0A6B0UPF5_IXORI</name>
<evidence type="ECO:0000313" key="1">
    <source>
        <dbReference type="EMBL" id="MXU91268.1"/>
    </source>
</evidence>
<proteinExistence type="predicted"/>
<dbReference type="AlphaFoldDB" id="A0A6B0UPF5"/>
<sequence>MLCCPFSLFGLFFLLLLLLPLVFNLLFCLDVGFQEFAGGYRKFLVSWRALQLHLRDERSRVGVFRFEPVHSLEKGSDIVYKVLSWHAQPSNRDFQEAVVELMRVAVRDKVDSLQVAFHQRI</sequence>
<dbReference type="EMBL" id="GIFC01009185">
    <property type="protein sequence ID" value="MXU91268.1"/>
    <property type="molecule type" value="Transcribed_RNA"/>
</dbReference>